<gene>
    <name evidence="2" type="ORF">MGU_07908</name>
</gene>
<dbReference type="Proteomes" id="UP000031192">
    <property type="component" value="Unassembled WGS sequence"/>
</dbReference>
<keyword evidence="3" id="KW-1185">Reference proteome</keyword>
<evidence type="ECO:0000313" key="2">
    <source>
        <dbReference type="EMBL" id="KID84941.1"/>
    </source>
</evidence>
<dbReference type="AlphaFoldDB" id="A0A0B4H578"/>
<dbReference type="EMBL" id="AZNH01000036">
    <property type="protein sequence ID" value="KID84941.1"/>
    <property type="molecule type" value="Genomic_DNA"/>
</dbReference>
<name>A0A0B4H578_METGA</name>
<feature type="compositionally biased region" description="Basic and acidic residues" evidence="1">
    <location>
        <begin position="104"/>
        <end position="113"/>
    </location>
</feature>
<accession>A0A0B4H578</accession>
<evidence type="ECO:0000313" key="3">
    <source>
        <dbReference type="Proteomes" id="UP000031192"/>
    </source>
</evidence>
<dbReference type="HOGENOM" id="CLU_146182_0_0_1"/>
<sequence>MSSINIVKYYFHAAQVPKSEARMMQLVALAYQTARDKHLYPKAVFVRSEVHSTTTINGRRQQDPKGDHVTFSYKTQDHLGRDTHVACHGYVKDPGTLEFKEATHAEEKADSTMKRNSKPVWPDDEELWEAPDVGYGHMS</sequence>
<organism evidence="2 3">
    <name type="scientific">Metarhizium guizhouense (strain ARSEF 977)</name>
    <dbReference type="NCBI Taxonomy" id="1276136"/>
    <lineage>
        <taxon>Eukaryota</taxon>
        <taxon>Fungi</taxon>
        <taxon>Dikarya</taxon>
        <taxon>Ascomycota</taxon>
        <taxon>Pezizomycotina</taxon>
        <taxon>Sordariomycetes</taxon>
        <taxon>Hypocreomycetidae</taxon>
        <taxon>Hypocreales</taxon>
        <taxon>Clavicipitaceae</taxon>
        <taxon>Metarhizium</taxon>
    </lineage>
</organism>
<feature type="region of interest" description="Disordered" evidence="1">
    <location>
        <begin position="104"/>
        <end position="139"/>
    </location>
</feature>
<evidence type="ECO:0000256" key="1">
    <source>
        <dbReference type="SAM" id="MobiDB-lite"/>
    </source>
</evidence>
<comment type="caution">
    <text evidence="2">The sequence shown here is derived from an EMBL/GenBank/DDBJ whole genome shotgun (WGS) entry which is preliminary data.</text>
</comment>
<reference evidence="2 3" key="1">
    <citation type="journal article" date="2014" name="Proc. Natl. Acad. Sci. U.S.A.">
        <title>Trajectory and genomic determinants of fungal-pathogen speciation and host adaptation.</title>
        <authorList>
            <person name="Hu X."/>
            <person name="Xiao G."/>
            <person name="Zheng P."/>
            <person name="Shang Y."/>
            <person name="Su Y."/>
            <person name="Zhang X."/>
            <person name="Liu X."/>
            <person name="Zhan S."/>
            <person name="St Leger R.J."/>
            <person name="Wang C."/>
        </authorList>
    </citation>
    <scope>NUCLEOTIDE SEQUENCE [LARGE SCALE GENOMIC DNA]</scope>
    <source>
        <strain evidence="2 3">ARSEF 977</strain>
    </source>
</reference>
<protein>
    <submittedName>
        <fullName evidence="2">Uncharacterized protein</fullName>
    </submittedName>
</protein>
<proteinExistence type="predicted"/>